<dbReference type="EMBL" id="AQGU01000025">
    <property type="protein sequence ID" value="MBE0359594.1"/>
    <property type="molecule type" value="Genomic_DNA"/>
</dbReference>
<name>A0ABR9DX41_9GAMM</name>
<protein>
    <recommendedName>
        <fullName evidence="2">Transposase IS4-like domain-containing protein</fullName>
    </recommendedName>
</protein>
<evidence type="ECO:0000313" key="4">
    <source>
        <dbReference type="EMBL" id="MBE0359594.1"/>
    </source>
</evidence>
<keyword evidence="1" id="KW-0812">Transmembrane</keyword>
<dbReference type="Pfam" id="PF01609">
    <property type="entry name" value="DDE_Tnp_1"/>
    <property type="match status" value="1"/>
</dbReference>
<organism evidence="3 5">
    <name type="scientific">Pseudoalteromonas aliena SW19</name>
    <dbReference type="NCBI Taxonomy" id="1314866"/>
    <lineage>
        <taxon>Bacteria</taxon>
        <taxon>Pseudomonadati</taxon>
        <taxon>Pseudomonadota</taxon>
        <taxon>Gammaproteobacteria</taxon>
        <taxon>Alteromonadales</taxon>
        <taxon>Pseudoalteromonadaceae</taxon>
        <taxon>Pseudoalteromonas</taxon>
    </lineage>
</organism>
<dbReference type="PANTHER" id="PTHR35404:SF8">
    <property type="entry name" value="TRANSPOSASE OF TN10"/>
    <property type="match status" value="1"/>
</dbReference>
<feature type="transmembrane region" description="Helical" evidence="1">
    <location>
        <begin position="319"/>
        <end position="340"/>
    </location>
</feature>
<dbReference type="InterPro" id="IPR047658">
    <property type="entry name" value="IS4-like_transpos"/>
</dbReference>
<dbReference type="SUPFAM" id="SSF53098">
    <property type="entry name" value="Ribonuclease H-like"/>
    <property type="match status" value="1"/>
</dbReference>
<comment type="caution">
    <text evidence="3">The sequence shown here is derived from an EMBL/GenBank/DDBJ whole genome shotgun (WGS) entry which is preliminary data.</text>
</comment>
<keyword evidence="5" id="KW-1185">Reference proteome</keyword>
<sequence length="397" mass="46015">MHLGKLLHKTFSNTAGIIDKRNHCTLMKAVETLCQHKFLSIAALGRKLKSNAKVKHNIKRIDRLFGNPRVQHSRYHYYQEITRRVIGQIRRPCVTIDWSGLTPCGEFHLLRAAVPVKGRAMTIYEQSFRECEYMKQSVHKDFLKTLKSILPSDCKPIIVTDAGFRNPWFKLVLKFGWDFLGRVRHQTQYQKPEDDTCWSPVKTLYSKATAKPAYLFETQLAKANSLSGHFYLFKSKPKQRKKKNLRGKTIRCSVSLKHAKGATEPWLLFTSLCNINYSAQDMVKIYSQRMQIEESFRDLKNTSNGLNLRHCRSYEKGRLNIALLIALIANFILWLAGLTAKILNVHRSFQANTIKDRNVLSSFSLGTQYFEKFGYKIKLKTFLEALKQLNKDCRECL</sequence>
<dbReference type="PANTHER" id="PTHR35404">
    <property type="entry name" value="TRANSPOSASE OF TN10"/>
    <property type="match status" value="1"/>
</dbReference>
<keyword evidence="1" id="KW-0472">Membrane</keyword>
<dbReference type="RefSeq" id="WP_193155120.1">
    <property type="nucleotide sequence ID" value="NZ_AQGU01000024.1"/>
</dbReference>
<dbReference type="EMBL" id="AQGU01000024">
    <property type="protein sequence ID" value="MBE0358753.1"/>
    <property type="molecule type" value="Genomic_DNA"/>
</dbReference>
<evidence type="ECO:0000259" key="2">
    <source>
        <dbReference type="Pfam" id="PF01609"/>
    </source>
</evidence>
<dbReference type="InterPro" id="IPR002559">
    <property type="entry name" value="Transposase_11"/>
</dbReference>
<gene>
    <name evidence="4" type="ORF">PALI_a0872</name>
    <name evidence="3" type="ORF">PALI_a3548</name>
</gene>
<dbReference type="InterPro" id="IPR012337">
    <property type="entry name" value="RNaseH-like_sf"/>
</dbReference>
<feature type="domain" description="Transposase IS4-like" evidence="2">
    <location>
        <begin position="142"/>
        <end position="329"/>
    </location>
</feature>
<evidence type="ECO:0000256" key="1">
    <source>
        <dbReference type="SAM" id="Phobius"/>
    </source>
</evidence>
<dbReference type="NCBIfam" id="NF033591">
    <property type="entry name" value="transpos_IS4_2"/>
    <property type="match status" value="1"/>
</dbReference>
<dbReference type="Gene3D" id="3.90.350.10">
    <property type="entry name" value="Transposase Inhibitor Protein From Tn5, Chain A, domain 1"/>
    <property type="match status" value="1"/>
</dbReference>
<evidence type="ECO:0000313" key="5">
    <source>
        <dbReference type="Proteomes" id="UP000648482"/>
    </source>
</evidence>
<proteinExistence type="predicted"/>
<reference evidence="3 5" key="1">
    <citation type="submission" date="2015-06" db="EMBL/GenBank/DDBJ databases">
        <title>Genome sequence of Pseudoalteromonas aliena.</title>
        <authorList>
            <person name="Xie B.-B."/>
            <person name="Rong J.-C."/>
            <person name="Qin Q.-L."/>
            <person name="Zhang Y.-Z."/>
        </authorList>
    </citation>
    <scope>NUCLEOTIDE SEQUENCE [LARGE SCALE GENOMIC DNA]</scope>
    <source>
        <strain evidence="3 5">SW19</strain>
    </source>
</reference>
<accession>A0ABR9DX41</accession>
<dbReference type="Proteomes" id="UP000648482">
    <property type="component" value="Unassembled WGS sequence"/>
</dbReference>
<keyword evidence="1" id="KW-1133">Transmembrane helix</keyword>
<evidence type="ECO:0000313" key="3">
    <source>
        <dbReference type="EMBL" id="MBE0358753.1"/>
    </source>
</evidence>